<evidence type="ECO:0000256" key="2">
    <source>
        <dbReference type="ARBA" id="ARBA00022729"/>
    </source>
</evidence>
<keyword evidence="1 5" id="KW-0768">Sushi</keyword>
<organism evidence="7 8">
    <name type="scientific">Anguilla anguilla</name>
    <name type="common">European freshwater eel</name>
    <name type="synonym">Muraena anguilla</name>
    <dbReference type="NCBI Taxonomy" id="7936"/>
    <lineage>
        <taxon>Eukaryota</taxon>
        <taxon>Metazoa</taxon>
        <taxon>Chordata</taxon>
        <taxon>Craniata</taxon>
        <taxon>Vertebrata</taxon>
        <taxon>Euteleostomi</taxon>
        <taxon>Actinopterygii</taxon>
        <taxon>Neopterygii</taxon>
        <taxon>Teleostei</taxon>
        <taxon>Anguilliformes</taxon>
        <taxon>Anguillidae</taxon>
        <taxon>Anguilla</taxon>
    </lineage>
</organism>
<name>A0A9D3MV68_ANGAN</name>
<accession>A0A9D3MV68</accession>
<dbReference type="InterPro" id="IPR035976">
    <property type="entry name" value="Sushi/SCR/CCP_sf"/>
</dbReference>
<proteinExistence type="predicted"/>
<protein>
    <recommendedName>
        <fullName evidence="6">Sushi domain-containing protein</fullName>
    </recommendedName>
</protein>
<dbReference type="PROSITE" id="PS50923">
    <property type="entry name" value="SUSHI"/>
    <property type="match status" value="1"/>
</dbReference>
<evidence type="ECO:0000256" key="4">
    <source>
        <dbReference type="ARBA" id="ARBA00023157"/>
    </source>
</evidence>
<evidence type="ECO:0000256" key="5">
    <source>
        <dbReference type="PROSITE-ProRule" id="PRU00302"/>
    </source>
</evidence>
<dbReference type="SUPFAM" id="SSF57535">
    <property type="entry name" value="Complement control module/SCR domain"/>
    <property type="match status" value="1"/>
</dbReference>
<dbReference type="Pfam" id="PF00084">
    <property type="entry name" value="Sushi"/>
    <property type="match status" value="1"/>
</dbReference>
<dbReference type="AlphaFoldDB" id="A0A9D3MV68"/>
<dbReference type="CDD" id="cd00033">
    <property type="entry name" value="CCP"/>
    <property type="match status" value="1"/>
</dbReference>
<keyword evidence="8" id="KW-1185">Reference proteome</keyword>
<dbReference type="PANTHER" id="PTHR45656:SF4">
    <property type="entry name" value="PROTEIN CBR-CLEC-78"/>
    <property type="match status" value="1"/>
</dbReference>
<evidence type="ECO:0000313" key="8">
    <source>
        <dbReference type="Proteomes" id="UP001044222"/>
    </source>
</evidence>
<evidence type="ECO:0000256" key="3">
    <source>
        <dbReference type="ARBA" id="ARBA00022737"/>
    </source>
</evidence>
<reference evidence="7" key="1">
    <citation type="submission" date="2021-01" db="EMBL/GenBank/DDBJ databases">
        <title>A chromosome-scale assembly of European eel, Anguilla anguilla.</title>
        <authorList>
            <person name="Henkel C."/>
            <person name="Jong-Raadsen S.A."/>
            <person name="Dufour S."/>
            <person name="Weltzien F.-A."/>
            <person name="Palstra A.P."/>
            <person name="Pelster B."/>
            <person name="Spaink H.P."/>
            <person name="Van Den Thillart G.E."/>
            <person name="Jansen H."/>
            <person name="Zahm M."/>
            <person name="Klopp C."/>
            <person name="Cedric C."/>
            <person name="Louis A."/>
            <person name="Berthelot C."/>
            <person name="Parey E."/>
            <person name="Roest Crollius H."/>
            <person name="Montfort J."/>
            <person name="Robinson-Rechavi M."/>
            <person name="Bucao C."/>
            <person name="Bouchez O."/>
            <person name="Gislard M."/>
            <person name="Lluch J."/>
            <person name="Milhes M."/>
            <person name="Lampietro C."/>
            <person name="Lopez Roques C."/>
            <person name="Donnadieu C."/>
            <person name="Braasch I."/>
            <person name="Desvignes T."/>
            <person name="Postlethwait J."/>
            <person name="Bobe J."/>
            <person name="Guiguen Y."/>
            <person name="Dirks R."/>
        </authorList>
    </citation>
    <scope>NUCLEOTIDE SEQUENCE</scope>
    <source>
        <strain evidence="7">Tag_6206</strain>
        <tissue evidence="7">Liver</tissue>
    </source>
</reference>
<keyword evidence="2" id="KW-0732">Signal</keyword>
<evidence type="ECO:0000259" key="6">
    <source>
        <dbReference type="PROSITE" id="PS50923"/>
    </source>
</evidence>
<dbReference type="InterPro" id="IPR051277">
    <property type="entry name" value="SEZ6_CSMD_C4BPB_Regulators"/>
</dbReference>
<keyword evidence="3" id="KW-0677">Repeat</keyword>
<comment type="caution">
    <text evidence="5">Lacks conserved residue(s) required for the propagation of feature annotation.</text>
</comment>
<dbReference type="SMART" id="SM00032">
    <property type="entry name" value="CCP"/>
    <property type="match status" value="1"/>
</dbReference>
<dbReference type="SUPFAM" id="SSF49854">
    <property type="entry name" value="Spermadhesin, CUB domain"/>
    <property type="match status" value="1"/>
</dbReference>
<dbReference type="InterPro" id="IPR000436">
    <property type="entry name" value="Sushi_SCR_CCP_dom"/>
</dbReference>
<evidence type="ECO:0000313" key="7">
    <source>
        <dbReference type="EMBL" id="KAG5855859.1"/>
    </source>
</evidence>
<dbReference type="Gene3D" id="2.10.70.10">
    <property type="entry name" value="Complement Module, domain 1"/>
    <property type="match status" value="1"/>
</dbReference>
<gene>
    <name evidence="7" type="ORF">ANANG_G00001140</name>
</gene>
<dbReference type="EMBL" id="JAFIRN010000001">
    <property type="protein sequence ID" value="KAG5855859.1"/>
    <property type="molecule type" value="Genomic_DNA"/>
</dbReference>
<comment type="caution">
    <text evidence="7">The sequence shown here is derived from an EMBL/GenBank/DDBJ whole genome shotgun (WGS) entry which is preliminary data.</text>
</comment>
<dbReference type="Gene3D" id="2.60.120.290">
    <property type="entry name" value="Spermadhesin, CUB domain"/>
    <property type="match status" value="1"/>
</dbReference>
<dbReference type="Proteomes" id="UP001044222">
    <property type="component" value="Unassembled WGS sequence"/>
</dbReference>
<dbReference type="InterPro" id="IPR035914">
    <property type="entry name" value="Sperma_CUB_dom_sf"/>
</dbReference>
<dbReference type="PANTHER" id="PTHR45656">
    <property type="entry name" value="PROTEIN CBR-CLEC-78"/>
    <property type="match status" value="1"/>
</dbReference>
<keyword evidence="4" id="KW-1015">Disulfide bond</keyword>
<feature type="domain" description="Sushi" evidence="6">
    <location>
        <begin position="57"/>
        <end position="118"/>
    </location>
</feature>
<evidence type="ECO:0000256" key="1">
    <source>
        <dbReference type="ARBA" id="ARBA00022659"/>
    </source>
</evidence>
<sequence length="125" mass="13376">MLSTSTQRARGVDTLLSGFRLPAPIVSTGTHLTLWFLSDYAVSGQGFRVSYEALPSFSCGDPGRLLNGVQQGSSFRMGDRVHFGCSPGYTLEGHAVLTCQATPTGTASWDFPCPTAERMRSVAGR</sequence>